<evidence type="ECO:0000256" key="1">
    <source>
        <dbReference type="ARBA" id="ARBA00022884"/>
    </source>
</evidence>
<feature type="region of interest" description="Disordered" evidence="3">
    <location>
        <begin position="72"/>
        <end position="116"/>
    </location>
</feature>
<feature type="region of interest" description="Disordered" evidence="3">
    <location>
        <begin position="456"/>
        <end position="475"/>
    </location>
</feature>
<feature type="region of interest" description="Disordered" evidence="3">
    <location>
        <begin position="595"/>
        <end position="635"/>
    </location>
</feature>
<dbReference type="PANTHER" id="PTHR21245">
    <property type="entry name" value="HETEROGENEOUS NUCLEAR RIBONUCLEOPROTEIN"/>
    <property type="match status" value="1"/>
</dbReference>
<dbReference type="EMBL" id="JARVKF010000398">
    <property type="protein sequence ID" value="KAK9417421.1"/>
    <property type="molecule type" value="Genomic_DNA"/>
</dbReference>
<evidence type="ECO:0000259" key="4">
    <source>
        <dbReference type="PROSITE" id="PS50102"/>
    </source>
</evidence>
<organism evidence="5 6">
    <name type="scientific">Seiridium unicorne</name>
    <dbReference type="NCBI Taxonomy" id="138068"/>
    <lineage>
        <taxon>Eukaryota</taxon>
        <taxon>Fungi</taxon>
        <taxon>Dikarya</taxon>
        <taxon>Ascomycota</taxon>
        <taxon>Pezizomycotina</taxon>
        <taxon>Sordariomycetes</taxon>
        <taxon>Xylariomycetidae</taxon>
        <taxon>Amphisphaeriales</taxon>
        <taxon>Sporocadaceae</taxon>
        <taxon>Seiridium</taxon>
    </lineage>
</organism>
<dbReference type="InterPro" id="IPR012677">
    <property type="entry name" value="Nucleotide-bd_a/b_plait_sf"/>
</dbReference>
<gene>
    <name evidence="5" type="ORF">SUNI508_08781</name>
</gene>
<dbReference type="Pfam" id="PF00076">
    <property type="entry name" value="RRM_1"/>
    <property type="match status" value="2"/>
</dbReference>
<evidence type="ECO:0000256" key="3">
    <source>
        <dbReference type="SAM" id="MobiDB-lite"/>
    </source>
</evidence>
<dbReference type="SMART" id="SM00360">
    <property type="entry name" value="RRM"/>
    <property type="match status" value="2"/>
</dbReference>
<dbReference type="PROSITE" id="PS50102">
    <property type="entry name" value="RRM"/>
    <property type="match status" value="2"/>
</dbReference>
<dbReference type="Gene3D" id="3.30.70.330">
    <property type="match status" value="2"/>
</dbReference>
<feature type="compositionally biased region" description="Basic and acidic residues" evidence="3">
    <location>
        <begin position="106"/>
        <end position="116"/>
    </location>
</feature>
<name>A0ABR2US61_9PEZI</name>
<dbReference type="InterPro" id="IPR035979">
    <property type="entry name" value="RBD_domain_sf"/>
</dbReference>
<keyword evidence="6" id="KW-1185">Reference proteome</keyword>
<protein>
    <submittedName>
        <fullName evidence="5">RRM domain-containing protein</fullName>
    </submittedName>
</protein>
<feature type="domain" description="RRM" evidence="4">
    <location>
        <begin position="194"/>
        <end position="272"/>
    </location>
</feature>
<dbReference type="InterPro" id="IPR000504">
    <property type="entry name" value="RRM_dom"/>
</dbReference>
<proteinExistence type="predicted"/>
<evidence type="ECO:0000256" key="2">
    <source>
        <dbReference type="PROSITE-ProRule" id="PRU00176"/>
    </source>
</evidence>
<feature type="domain" description="RRM" evidence="4">
    <location>
        <begin position="377"/>
        <end position="459"/>
    </location>
</feature>
<sequence length="635" mass="70637">MSSLNIDSVSTSVRYTPPHLRIPRDQERMRHAMQEAATRRSLSRFQVGHAPDDEDVFSQAGEVGDVAQARSEATLDRATSRPELQSEVPDRSGIYYGSDNTSRFTAPDELRPGNRDTQHAVVPDLTSTDLHGRFLAQDDTLATPEPLGSGAMVRSVSAYMQSPSYPLTSRSTYSESARHQVGGVDAQAFYPPNACVFVANLPESVDDLRLEAEVTRQFSDFGTVFVKIRRDARNMPFAFCQYTGAADAKIALTEGKGRMIYGRNCRTEPVRANRTYIMYRANGDDLDVEEARQTLADLGFTAFDRLDQLPAHIQAEQGMSRSVLVKLKNFDPSKELPAAFRHHHRYRVNPYDEQKGSQVSKPDVAEVWLQRYEVNRRSIFIGDLPYGVGDLEAQLRDVLGEIGDVVNVTIVSRDPQNGRLPNVFAFVEFARPDMAAIAVERLRNRPLFGRNVRIERKASRDSSTRQLTRLPSSAKDRYQSPRYNHVLGYEGYGMGSPETPLRTANTLQQPAINTPSPYGGRDWSSPVNYTTSPCHSPYTTTPYHPGYHAATPQMAPTLGSTTTPFGTYPASWMSPYLADPNLAALVQAYNQTQSGDIQAGGTGAEDDIYNTPTRNLDRGARGARREDDDYKNDDA</sequence>
<accession>A0ABR2US61</accession>
<comment type="caution">
    <text evidence="5">The sequence shown here is derived from an EMBL/GenBank/DDBJ whole genome shotgun (WGS) entry which is preliminary data.</text>
</comment>
<dbReference type="SUPFAM" id="SSF54928">
    <property type="entry name" value="RNA-binding domain, RBD"/>
    <property type="match status" value="2"/>
</dbReference>
<reference evidence="5 6" key="1">
    <citation type="journal article" date="2024" name="J. Plant Pathol.">
        <title>Sequence and assembly of the genome of Seiridium unicorne, isolate CBS 538.82, causal agent of cypress canker disease.</title>
        <authorList>
            <person name="Scali E."/>
            <person name="Rocca G.D."/>
            <person name="Danti R."/>
            <person name="Garbelotto M."/>
            <person name="Barberini S."/>
            <person name="Baroncelli R."/>
            <person name="Emiliani G."/>
        </authorList>
    </citation>
    <scope>NUCLEOTIDE SEQUENCE [LARGE SCALE GENOMIC DNA]</scope>
    <source>
        <strain evidence="5 6">BM-138-508</strain>
    </source>
</reference>
<evidence type="ECO:0000313" key="5">
    <source>
        <dbReference type="EMBL" id="KAK9417421.1"/>
    </source>
</evidence>
<evidence type="ECO:0000313" key="6">
    <source>
        <dbReference type="Proteomes" id="UP001408356"/>
    </source>
</evidence>
<feature type="compositionally biased region" description="Basic and acidic residues" evidence="3">
    <location>
        <begin position="615"/>
        <end position="635"/>
    </location>
</feature>
<dbReference type="Proteomes" id="UP001408356">
    <property type="component" value="Unassembled WGS sequence"/>
</dbReference>
<keyword evidence="1 2" id="KW-0694">RNA-binding</keyword>